<dbReference type="InterPro" id="IPR017039">
    <property type="entry name" value="Virul_fac_BrkB"/>
</dbReference>
<feature type="transmembrane region" description="Helical" evidence="7">
    <location>
        <begin position="257"/>
        <end position="278"/>
    </location>
</feature>
<dbReference type="NCBIfam" id="TIGR00765">
    <property type="entry name" value="yihY_not_rbn"/>
    <property type="match status" value="1"/>
</dbReference>
<feature type="transmembrane region" description="Helical" evidence="7">
    <location>
        <begin position="91"/>
        <end position="124"/>
    </location>
</feature>
<feature type="transmembrane region" description="Helical" evidence="7">
    <location>
        <begin position="234"/>
        <end position="251"/>
    </location>
</feature>
<evidence type="ECO:0000313" key="9">
    <source>
        <dbReference type="Proteomes" id="UP000255265"/>
    </source>
</evidence>
<dbReference type="EMBL" id="QQAV01000008">
    <property type="protein sequence ID" value="RDI22066.1"/>
    <property type="molecule type" value="Genomic_DNA"/>
</dbReference>
<organism evidence="8 9">
    <name type="scientific">Pseudacidovorax intermedius</name>
    <dbReference type="NCBI Taxonomy" id="433924"/>
    <lineage>
        <taxon>Bacteria</taxon>
        <taxon>Pseudomonadati</taxon>
        <taxon>Pseudomonadota</taxon>
        <taxon>Betaproteobacteria</taxon>
        <taxon>Burkholderiales</taxon>
        <taxon>Comamonadaceae</taxon>
        <taxon>Pseudacidovorax</taxon>
    </lineage>
</organism>
<dbReference type="HAMAP" id="MF_00672">
    <property type="entry name" value="UPF0761"/>
    <property type="match status" value="1"/>
</dbReference>
<comment type="similarity">
    <text evidence="7">Belongs to the UPF0761 family.</text>
</comment>
<keyword evidence="2 7" id="KW-1003">Cell membrane</keyword>
<feature type="transmembrane region" description="Helical" evidence="7">
    <location>
        <begin position="144"/>
        <end position="169"/>
    </location>
</feature>
<keyword evidence="5 7" id="KW-1133">Transmembrane helix</keyword>
<keyword evidence="4 7" id="KW-0812">Transmembrane</keyword>
<feature type="transmembrane region" description="Helical" evidence="7">
    <location>
        <begin position="211"/>
        <end position="227"/>
    </location>
</feature>
<reference evidence="8 9" key="1">
    <citation type="submission" date="2018-07" db="EMBL/GenBank/DDBJ databases">
        <title>Genomic Encyclopedia of Type Strains, Phase IV (KMG-IV): sequencing the most valuable type-strain genomes for metagenomic binning, comparative biology and taxonomic classification.</title>
        <authorList>
            <person name="Goeker M."/>
        </authorList>
    </citation>
    <scope>NUCLEOTIDE SEQUENCE [LARGE SCALE GENOMIC DNA]</scope>
    <source>
        <strain evidence="8 9">DSM 21352</strain>
    </source>
</reference>
<evidence type="ECO:0000256" key="1">
    <source>
        <dbReference type="ARBA" id="ARBA00004651"/>
    </source>
</evidence>
<keyword evidence="6 7" id="KW-0472">Membrane</keyword>
<evidence type="ECO:0000256" key="6">
    <source>
        <dbReference type="ARBA" id="ARBA00023136"/>
    </source>
</evidence>
<gene>
    <name evidence="8" type="ORF">DFR41_108190</name>
</gene>
<comment type="subcellular location">
    <subcellularLocation>
        <location evidence="1 7">Cell membrane</location>
        <topology evidence="1 7">Multi-pass membrane protein</topology>
    </subcellularLocation>
</comment>
<keyword evidence="9" id="KW-1185">Reference proteome</keyword>
<dbReference type="Proteomes" id="UP000255265">
    <property type="component" value="Unassembled WGS sequence"/>
</dbReference>
<sequence length="424" mass="46098">MIPSMIRHRLWRDLTRFPWRSTAAVLGERFRDDRLALTAGSLTFTTTIALVPFFTVALALFTVFPIFATLQDRLQRWLVQSLIPENIARQVLGYLTQFAGAASGLGIVGLGVLLITAIALILTIDKTLNGIWRVPRPRPLAQRVLIYWASITLGPLLLAVSLSTTAYVFSASRGLIGEAGLNLRWLFDGAEFLLLALGMASLYHYVPNTQVRWAHAWAGGLFVAAAIEVAKRVLALYLSFVPTYSVLYGAFATAPILLIWIYTAWVIVLLGAVIAAYLPMLLAGVARRGGRPGWPMQLGIEALRLLAQARKGPARGLGVQEMARRLRADVLQLTPVVDALVLLDWVAPLAEEPASGDPRYVLLVDPSVTALAPMVEALLLPRKPVLEPIWERGPLARLTLADALASERSAVPAEGIPLADGISA</sequence>
<keyword evidence="3" id="KW-0997">Cell inner membrane</keyword>
<feature type="transmembrane region" description="Helical" evidence="7">
    <location>
        <begin position="181"/>
        <end position="205"/>
    </location>
</feature>
<name>A0A370FBS7_9BURK</name>
<dbReference type="STRING" id="433924.NS331_08865"/>
<dbReference type="GO" id="GO:0005886">
    <property type="term" value="C:plasma membrane"/>
    <property type="evidence" value="ECO:0007669"/>
    <property type="project" value="UniProtKB-SubCell"/>
</dbReference>
<feature type="transmembrane region" description="Helical" evidence="7">
    <location>
        <begin position="48"/>
        <end position="70"/>
    </location>
</feature>
<dbReference type="OrthoDB" id="9808671at2"/>
<evidence type="ECO:0000256" key="2">
    <source>
        <dbReference type="ARBA" id="ARBA00022475"/>
    </source>
</evidence>
<proteinExistence type="inferred from homology"/>
<evidence type="ECO:0000256" key="4">
    <source>
        <dbReference type="ARBA" id="ARBA00022692"/>
    </source>
</evidence>
<dbReference type="PANTHER" id="PTHR30213:SF0">
    <property type="entry name" value="UPF0761 MEMBRANE PROTEIN YIHY"/>
    <property type="match status" value="1"/>
</dbReference>
<dbReference type="InterPro" id="IPR023679">
    <property type="entry name" value="UPF0761_bac"/>
</dbReference>
<dbReference type="Pfam" id="PF03631">
    <property type="entry name" value="Virul_fac_BrkB"/>
    <property type="match status" value="1"/>
</dbReference>
<evidence type="ECO:0000256" key="3">
    <source>
        <dbReference type="ARBA" id="ARBA00022519"/>
    </source>
</evidence>
<accession>A0A370FBS7</accession>
<evidence type="ECO:0000256" key="7">
    <source>
        <dbReference type="HAMAP-Rule" id="MF_00672"/>
    </source>
</evidence>
<evidence type="ECO:0000256" key="5">
    <source>
        <dbReference type="ARBA" id="ARBA00022989"/>
    </source>
</evidence>
<evidence type="ECO:0000313" key="8">
    <source>
        <dbReference type="EMBL" id="RDI22066.1"/>
    </source>
</evidence>
<dbReference type="AlphaFoldDB" id="A0A370FBS7"/>
<comment type="caution">
    <text evidence="8">The sequence shown here is derived from an EMBL/GenBank/DDBJ whole genome shotgun (WGS) entry which is preliminary data.</text>
</comment>
<dbReference type="PANTHER" id="PTHR30213">
    <property type="entry name" value="INNER MEMBRANE PROTEIN YHJD"/>
    <property type="match status" value="1"/>
</dbReference>
<dbReference type="RefSeq" id="WP_052383663.1">
    <property type="nucleotide sequence ID" value="NZ_QQAV01000008.1"/>
</dbReference>
<protein>
    <recommendedName>
        <fullName evidence="7">UPF0761 membrane protein DFR41_108190</fullName>
    </recommendedName>
</protein>